<proteinExistence type="predicted"/>
<gene>
    <name evidence="2" type="ORF">CA13_64630</name>
</gene>
<evidence type="ECO:0000313" key="3">
    <source>
        <dbReference type="Proteomes" id="UP000315010"/>
    </source>
</evidence>
<comment type="caution">
    <text evidence="2">The sequence shown here is derived from an EMBL/GenBank/DDBJ whole genome shotgun (WGS) entry which is preliminary data.</text>
</comment>
<protein>
    <recommendedName>
        <fullName evidence="1">Glycoside hydrolase family 2 catalytic domain-containing protein</fullName>
    </recommendedName>
</protein>
<dbReference type="AlphaFoldDB" id="A0A5C5ZDR8"/>
<dbReference type="GO" id="GO:0004553">
    <property type="term" value="F:hydrolase activity, hydrolyzing O-glycosyl compounds"/>
    <property type="evidence" value="ECO:0007669"/>
    <property type="project" value="InterPro"/>
</dbReference>
<dbReference type="InterPro" id="IPR006103">
    <property type="entry name" value="Glyco_hydro_2_cat"/>
</dbReference>
<dbReference type="SUPFAM" id="SSF51445">
    <property type="entry name" value="(Trans)glycosidases"/>
    <property type="match status" value="1"/>
</dbReference>
<sequence>MRELIKIRVFSTVLLFVAGLTIATNGLAKDVSLMKDEQGHAVLLRDGKPYFIRGAGGWSHLAELVEHGGNSIRTWGIDALEAQVDGKPLLDRCTELGITVSAGIWVAHERHGFDYSDPEQIRKQREDVRQAVRKYKDAPALLVWGLGNEMEGPNSDGESPHVWKELNELAAIIKAEDPNHPVMTVIAGASANKVRGILEHYPNIDILGVNSYAAASSAASEVKAAGWKKPFVLTEFGPSGHWEVSKTPWNAPIEPSSRDKASSYYVTYEMMSEDAADICIGSYCFLWGQKQETTSTWYGMFLPSGEKLPQVDAMCRAWTGKWPENRCPRVSRLESDLKDSVVKPGSSSKVKMIAADPDDDPLQFSWVVVAESTDIKSGGDAESVPPSIPNCVVDATNGEAVIVAPEKPSNYRLFVFVKDGQGAASADNICFQVKADSSEK</sequence>
<dbReference type="GO" id="GO:0005975">
    <property type="term" value="P:carbohydrate metabolic process"/>
    <property type="evidence" value="ECO:0007669"/>
    <property type="project" value="InterPro"/>
</dbReference>
<accession>A0A5C5ZDR8</accession>
<dbReference type="EMBL" id="SJPJ01000001">
    <property type="protein sequence ID" value="TWT84981.1"/>
    <property type="molecule type" value="Genomic_DNA"/>
</dbReference>
<keyword evidence="3" id="KW-1185">Reference proteome</keyword>
<dbReference type="Proteomes" id="UP000315010">
    <property type="component" value="Unassembled WGS sequence"/>
</dbReference>
<reference evidence="2 3" key="1">
    <citation type="submission" date="2019-02" db="EMBL/GenBank/DDBJ databases">
        <title>Deep-cultivation of Planctomycetes and their phenomic and genomic characterization uncovers novel biology.</title>
        <authorList>
            <person name="Wiegand S."/>
            <person name="Jogler M."/>
            <person name="Boedeker C."/>
            <person name="Pinto D."/>
            <person name="Vollmers J."/>
            <person name="Rivas-Marin E."/>
            <person name="Kohn T."/>
            <person name="Peeters S.H."/>
            <person name="Heuer A."/>
            <person name="Rast P."/>
            <person name="Oberbeckmann S."/>
            <person name="Bunk B."/>
            <person name="Jeske O."/>
            <person name="Meyerdierks A."/>
            <person name="Storesund J.E."/>
            <person name="Kallscheuer N."/>
            <person name="Luecker S."/>
            <person name="Lage O.M."/>
            <person name="Pohl T."/>
            <person name="Merkel B.J."/>
            <person name="Hornburger P."/>
            <person name="Mueller R.-W."/>
            <person name="Bruemmer F."/>
            <person name="Labrenz M."/>
            <person name="Spormann A.M."/>
            <person name="Op Den Camp H."/>
            <person name="Overmann J."/>
            <person name="Amann R."/>
            <person name="Jetten M.S.M."/>
            <person name="Mascher T."/>
            <person name="Medema M.H."/>
            <person name="Devos D.P."/>
            <person name="Kaster A.-K."/>
            <person name="Ovreas L."/>
            <person name="Rohde M."/>
            <person name="Galperin M.Y."/>
            <person name="Jogler C."/>
        </authorList>
    </citation>
    <scope>NUCLEOTIDE SEQUENCE [LARGE SCALE GENOMIC DNA]</scope>
    <source>
        <strain evidence="2 3">CA13</strain>
    </source>
</reference>
<feature type="domain" description="Glycoside hydrolase family 2 catalytic" evidence="1">
    <location>
        <begin position="104"/>
        <end position="237"/>
    </location>
</feature>
<dbReference type="Gene3D" id="3.20.20.80">
    <property type="entry name" value="Glycosidases"/>
    <property type="match status" value="1"/>
</dbReference>
<evidence type="ECO:0000313" key="2">
    <source>
        <dbReference type="EMBL" id="TWT84981.1"/>
    </source>
</evidence>
<organism evidence="2 3">
    <name type="scientific">Novipirellula herctigrandis</name>
    <dbReference type="NCBI Taxonomy" id="2527986"/>
    <lineage>
        <taxon>Bacteria</taxon>
        <taxon>Pseudomonadati</taxon>
        <taxon>Planctomycetota</taxon>
        <taxon>Planctomycetia</taxon>
        <taxon>Pirellulales</taxon>
        <taxon>Pirellulaceae</taxon>
        <taxon>Novipirellula</taxon>
    </lineage>
</organism>
<dbReference type="InterPro" id="IPR017853">
    <property type="entry name" value="GH"/>
</dbReference>
<name>A0A5C5ZDR8_9BACT</name>
<dbReference type="Pfam" id="PF02836">
    <property type="entry name" value="Glyco_hydro_2_C"/>
    <property type="match status" value="1"/>
</dbReference>
<evidence type="ECO:0000259" key="1">
    <source>
        <dbReference type="Pfam" id="PF02836"/>
    </source>
</evidence>
<dbReference type="RefSeq" id="WP_419195017.1">
    <property type="nucleotide sequence ID" value="NZ_SJPJ01000001.1"/>
</dbReference>